<evidence type="ECO:0000256" key="2">
    <source>
        <dbReference type="ARBA" id="ARBA00004117"/>
    </source>
</evidence>
<dbReference type="Proteomes" id="UP000539372">
    <property type="component" value="Unassembled WGS sequence"/>
</dbReference>
<evidence type="ECO:0000256" key="4">
    <source>
        <dbReference type="ARBA" id="ARBA00022729"/>
    </source>
</evidence>
<dbReference type="GO" id="GO:0071973">
    <property type="term" value="P:bacterial-type flagellum-dependent cell motility"/>
    <property type="evidence" value="ECO:0007669"/>
    <property type="project" value="InterPro"/>
</dbReference>
<reference evidence="10 11" key="1">
    <citation type="submission" date="2020-04" db="EMBL/GenBank/DDBJ databases">
        <title>Rhodospirillaceae bacterium KN72 isolated from deep sea.</title>
        <authorList>
            <person name="Zhang D.-C."/>
        </authorList>
    </citation>
    <scope>NUCLEOTIDE SEQUENCE [LARGE SCALE GENOMIC DNA]</scope>
    <source>
        <strain evidence="10 11">KN72</strain>
    </source>
</reference>
<evidence type="ECO:0000256" key="7">
    <source>
        <dbReference type="ARBA" id="ARBA00032344"/>
    </source>
</evidence>
<dbReference type="Pfam" id="PF02119">
    <property type="entry name" value="FlgI"/>
    <property type="match status" value="1"/>
</dbReference>
<keyword evidence="11" id="KW-1185">Reference proteome</keyword>
<keyword evidence="6 8" id="KW-0975">Bacterial flagellum</keyword>
<dbReference type="PRINTS" id="PR01010">
    <property type="entry name" value="FLGPRINGFLGI"/>
</dbReference>
<keyword evidence="9" id="KW-0472">Membrane</keyword>
<keyword evidence="10" id="KW-0282">Flagellum</keyword>
<keyword evidence="10" id="KW-0969">Cilium</keyword>
<protein>
    <recommendedName>
        <fullName evidence="3 8">Flagellar P-ring protein</fullName>
    </recommendedName>
    <alternativeName>
        <fullName evidence="7 8">Basal body P-ring protein</fullName>
    </alternativeName>
</protein>
<comment type="function">
    <text evidence="1 8">Assembles around the rod to form the L-ring and probably protects the motor/basal body from shearing forces during rotation.</text>
</comment>
<comment type="caution">
    <text evidence="10">The sequence shown here is derived from an EMBL/GenBank/DDBJ whole genome shotgun (WGS) entry which is preliminary data.</text>
</comment>
<keyword evidence="9" id="KW-0812">Transmembrane</keyword>
<dbReference type="NCBIfam" id="NF003676">
    <property type="entry name" value="PRK05303.1"/>
    <property type="match status" value="1"/>
</dbReference>
<evidence type="ECO:0000256" key="1">
    <source>
        <dbReference type="ARBA" id="ARBA00002591"/>
    </source>
</evidence>
<evidence type="ECO:0000256" key="3">
    <source>
        <dbReference type="ARBA" id="ARBA00019515"/>
    </source>
</evidence>
<keyword evidence="5" id="KW-0574">Periplasm</keyword>
<name>A0A7Y0E343_9PROT</name>
<comment type="subcellular location">
    <subcellularLocation>
        <location evidence="2 8">Bacterial flagellum basal body</location>
    </subcellularLocation>
</comment>
<dbReference type="InterPro" id="IPR001782">
    <property type="entry name" value="Flag_FlgI"/>
</dbReference>
<proteinExistence type="inferred from homology"/>
<sequence length="394" mass="41652">MLQRDFRIRSAGYGDCRARPIYHFTRWLAAALVVVLAWALAPAEASAQSRIKDIVDIEGVRDNILVGYGLVVGLNGTGDSLDSAVFTRESLVGMLQRMGVNASNDDLDTDNVAAVMVTGMLPPFARQGSKIDVTISAMGDADNLLGGTLLVTPMLGADGEIYAVAQGTIAVGGFSAQGAAETVVKGVPTSGRIANGAIVEREIPFELAQLGSVKLSLRNPDFTTARRIARAIDAFVGEPTAKATDLSTVQLNIPPSYQGQLVELLTDIEQLRVEPDQVARVVIDEQSGVIVMGENVGISTVAVAQGNLTVRITETPQVSQPTPFSNTGTTETVDRTNIEVTEDEDRRLGIVDGSVELQDLVNGLNALGVGPRDMITILQAIKASGALQAEIQVM</sequence>
<dbReference type="EMBL" id="JABBNT010000005">
    <property type="protein sequence ID" value="NMM46318.1"/>
    <property type="molecule type" value="Genomic_DNA"/>
</dbReference>
<evidence type="ECO:0000256" key="8">
    <source>
        <dbReference type="HAMAP-Rule" id="MF_00416"/>
    </source>
</evidence>
<evidence type="ECO:0000313" key="11">
    <source>
        <dbReference type="Proteomes" id="UP000539372"/>
    </source>
</evidence>
<evidence type="ECO:0000256" key="5">
    <source>
        <dbReference type="ARBA" id="ARBA00022764"/>
    </source>
</evidence>
<dbReference type="RefSeq" id="WP_169626679.1">
    <property type="nucleotide sequence ID" value="NZ_JABBNT010000005.1"/>
</dbReference>
<dbReference type="GO" id="GO:0009428">
    <property type="term" value="C:bacterial-type flagellum basal body, distal rod, P ring"/>
    <property type="evidence" value="ECO:0007669"/>
    <property type="project" value="InterPro"/>
</dbReference>
<keyword evidence="4" id="KW-0732">Signal</keyword>
<evidence type="ECO:0000256" key="6">
    <source>
        <dbReference type="ARBA" id="ARBA00023143"/>
    </source>
</evidence>
<evidence type="ECO:0000313" key="10">
    <source>
        <dbReference type="EMBL" id="NMM46318.1"/>
    </source>
</evidence>
<dbReference type="GO" id="GO:0005198">
    <property type="term" value="F:structural molecule activity"/>
    <property type="evidence" value="ECO:0007669"/>
    <property type="project" value="InterPro"/>
</dbReference>
<evidence type="ECO:0000256" key="9">
    <source>
        <dbReference type="SAM" id="Phobius"/>
    </source>
</evidence>
<dbReference type="PANTHER" id="PTHR30381">
    <property type="entry name" value="FLAGELLAR P-RING PERIPLASMIC PROTEIN FLGI"/>
    <property type="match status" value="1"/>
</dbReference>
<keyword evidence="10" id="KW-0966">Cell projection</keyword>
<dbReference type="HAMAP" id="MF_00416">
    <property type="entry name" value="FlgI"/>
    <property type="match status" value="1"/>
</dbReference>
<comment type="similarity">
    <text evidence="8">Belongs to the FlgI family.</text>
</comment>
<dbReference type="GO" id="GO:0030288">
    <property type="term" value="C:outer membrane-bounded periplasmic space"/>
    <property type="evidence" value="ECO:0007669"/>
    <property type="project" value="InterPro"/>
</dbReference>
<dbReference type="PANTHER" id="PTHR30381:SF0">
    <property type="entry name" value="FLAGELLAR P-RING PROTEIN"/>
    <property type="match status" value="1"/>
</dbReference>
<accession>A0A7Y0E343</accession>
<feature type="transmembrane region" description="Helical" evidence="9">
    <location>
        <begin position="21"/>
        <end position="41"/>
    </location>
</feature>
<keyword evidence="9" id="KW-1133">Transmembrane helix</keyword>
<dbReference type="AlphaFoldDB" id="A0A7Y0E343"/>
<gene>
    <name evidence="8" type="primary">flgI</name>
    <name evidence="10" type="ORF">HH303_17640</name>
</gene>
<organism evidence="10 11">
    <name type="scientific">Pacificispira spongiicola</name>
    <dbReference type="NCBI Taxonomy" id="2729598"/>
    <lineage>
        <taxon>Bacteria</taxon>
        <taxon>Pseudomonadati</taxon>
        <taxon>Pseudomonadota</taxon>
        <taxon>Alphaproteobacteria</taxon>
        <taxon>Rhodospirillales</taxon>
        <taxon>Rhodospirillaceae</taxon>
        <taxon>Pacificispira</taxon>
    </lineage>
</organism>
<comment type="subunit">
    <text evidence="8">The basal body constitutes a major portion of the flagellar organelle and consists of four rings (L,P,S, and M) mounted on a central rod.</text>
</comment>